<dbReference type="Proteomes" id="UP000005801">
    <property type="component" value="Unassembled WGS sequence"/>
</dbReference>
<dbReference type="PROSITE" id="PS00197">
    <property type="entry name" value="2FE2S_FER_1"/>
    <property type="match status" value="1"/>
</dbReference>
<organism evidence="8 9">
    <name type="scientific">Plesiocystis pacifica SIR-1</name>
    <dbReference type="NCBI Taxonomy" id="391625"/>
    <lineage>
        <taxon>Bacteria</taxon>
        <taxon>Pseudomonadati</taxon>
        <taxon>Myxococcota</taxon>
        <taxon>Polyangia</taxon>
        <taxon>Nannocystales</taxon>
        <taxon>Nannocystaceae</taxon>
        <taxon>Plesiocystis</taxon>
    </lineage>
</organism>
<dbReference type="InterPro" id="IPR037165">
    <property type="entry name" value="AldOxase/xan_DH_Mopterin-bd_sf"/>
</dbReference>
<dbReference type="Gene3D" id="3.10.20.30">
    <property type="match status" value="1"/>
</dbReference>
<feature type="domain" description="2Fe-2S ferredoxin-type" evidence="7">
    <location>
        <begin position="1"/>
        <end position="40"/>
    </location>
</feature>
<evidence type="ECO:0000256" key="5">
    <source>
        <dbReference type="ARBA" id="ARBA00023004"/>
    </source>
</evidence>
<evidence type="ECO:0000259" key="7">
    <source>
        <dbReference type="PROSITE" id="PS51085"/>
    </source>
</evidence>
<reference evidence="8 9" key="1">
    <citation type="submission" date="2007-06" db="EMBL/GenBank/DDBJ databases">
        <authorList>
            <person name="Shimkets L."/>
            <person name="Ferriera S."/>
            <person name="Johnson J."/>
            <person name="Kravitz S."/>
            <person name="Beeson K."/>
            <person name="Sutton G."/>
            <person name="Rogers Y.-H."/>
            <person name="Friedman R."/>
            <person name="Frazier M."/>
            <person name="Venter J.C."/>
        </authorList>
    </citation>
    <scope>NUCLEOTIDE SEQUENCE [LARGE SCALE GENOMIC DNA]</scope>
    <source>
        <strain evidence="8 9">SIR-1</strain>
    </source>
</reference>
<dbReference type="PANTHER" id="PTHR11908:SF132">
    <property type="entry name" value="ALDEHYDE OXIDASE 1-RELATED"/>
    <property type="match status" value="1"/>
</dbReference>
<name>A6GD16_9BACT</name>
<dbReference type="GO" id="GO:0051537">
    <property type="term" value="F:2 iron, 2 sulfur cluster binding"/>
    <property type="evidence" value="ECO:0007669"/>
    <property type="project" value="InterPro"/>
</dbReference>
<dbReference type="SUPFAM" id="SSF47741">
    <property type="entry name" value="CO dehydrogenase ISP C-domain like"/>
    <property type="match status" value="1"/>
</dbReference>
<dbReference type="GO" id="GO:0016491">
    <property type="term" value="F:oxidoreductase activity"/>
    <property type="evidence" value="ECO:0007669"/>
    <property type="project" value="UniProtKB-KW"/>
</dbReference>
<sequence length="875" mass="93112">MCAAGVCGACTVMIDGMPATACTLPACALADAELRTVEDMGRDIGGGLHPIQKAFLVHDGLQCGYCTPGFIVESISFFDRWRAKEGKTEPPRDAIAHALSGHLCRCGAYVGIYAAVAAACRGDFDGDALPDYPRHDGPQKVTGAARYTTDVRYPGMLTAKYLGSAHTHAKVLAMRFEAALAVEGVEAVLDVLDDPHRVARYAGQPIAAVAAVDEATAARALALIEVEYEPRPFVVDPYEALREGAPEVFPESKKHPANASEGPIPPATWEGNLRKPMLNKLLSSHKGRAHDKLARAQAGEDGLVLVEGTYHTAGQSHTSLEPHCCVARWTDEGLTVHTSTQSVHLLMQELAEHYRLKESQVLVHAEFVGGAFGGKQGLQLETTTAVDLARATGKAVRLVHDREEEMVFGGYRPLTRIELSAVTNAELEPLGLTMRAYGTAGVAVQSQAAPWVRMTYAGPKDLEDFDVTTNTSPGKPMRAPSGPPAFWALESLVDEVAHATGSDPVALRRKWDDSEVRRGLYDWAESLPEWQGRPKAGSQRGRMVSGVGLAIGNWFNAFHNATRVQLDAGPEGVVARCAVQDMGNGSRSVIAKAVGETLGLPLREVAVDLGASNLPPGPNSSASRTTASIYPTSLQAAEMLQAKLVAAAKKAGLRHPKYGLDAASGRGGIAHDGGFVPLSEFLRGLEAPIRVTSKRRGGNSTFDLLGAMPSGRMGISVYPKMTGSLAVVSVEVDTLLGRVYPRKVWLGLASGKIVNPELARSQAYGAVIQCLGAALTEERHYDPATGFLLSANLEDYRIPGIADIPPIEIFFDEGGFEGMKGGACGLSELAVLPTVAAVGNAVFNATGWRPRDVPLRPQRVQEHVAHLAHSSQEAG</sequence>
<dbReference type="InterPro" id="IPR036010">
    <property type="entry name" value="2Fe-2S_ferredoxin-like_sf"/>
</dbReference>
<dbReference type="InterPro" id="IPR000674">
    <property type="entry name" value="Ald_Oxase/Xan_DH_a/b"/>
</dbReference>
<dbReference type="Gene3D" id="3.30.365.10">
    <property type="entry name" value="Aldehyde oxidase/xanthine dehydrogenase, molybdopterin binding domain"/>
    <property type="match status" value="4"/>
</dbReference>
<dbReference type="eggNOG" id="COG1529">
    <property type="taxonomic scope" value="Bacteria"/>
</dbReference>
<dbReference type="Pfam" id="PF01799">
    <property type="entry name" value="Fer2_2"/>
    <property type="match status" value="1"/>
</dbReference>
<keyword evidence="3" id="KW-0479">Metal-binding</keyword>
<evidence type="ECO:0000256" key="4">
    <source>
        <dbReference type="ARBA" id="ARBA00023002"/>
    </source>
</evidence>
<dbReference type="eggNOG" id="COG2080">
    <property type="taxonomic scope" value="Bacteria"/>
</dbReference>
<keyword evidence="5" id="KW-0408">Iron</keyword>
<dbReference type="Gene3D" id="1.10.150.120">
    <property type="entry name" value="[2Fe-2S]-binding domain"/>
    <property type="match status" value="1"/>
</dbReference>
<keyword evidence="9" id="KW-1185">Reference proteome</keyword>
<dbReference type="InterPro" id="IPR002888">
    <property type="entry name" value="2Fe-2S-bd"/>
</dbReference>
<dbReference type="InterPro" id="IPR046867">
    <property type="entry name" value="AldOxase/xan_DH_MoCoBD2"/>
</dbReference>
<dbReference type="Pfam" id="PF20256">
    <property type="entry name" value="MoCoBD_2"/>
    <property type="match status" value="1"/>
</dbReference>
<evidence type="ECO:0000256" key="2">
    <source>
        <dbReference type="ARBA" id="ARBA00022505"/>
    </source>
</evidence>
<evidence type="ECO:0000256" key="6">
    <source>
        <dbReference type="SAM" id="MobiDB-lite"/>
    </source>
</evidence>
<comment type="caution">
    <text evidence="8">The sequence shown here is derived from an EMBL/GenBank/DDBJ whole genome shotgun (WGS) entry which is preliminary data.</text>
</comment>
<dbReference type="InterPro" id="IPR036856">
    <property type="entry name" value="Ald_Oxase/Xan_DH_a/b_sf"/>
</dbReference>
<dbReference type="SUPFAM" id="SSF54292">
    <property type="entry name" value="2Fe-2S ferredoxin-like"/>
    <property type="match status" value="1"/>
</dbReference>
<dbReference type="EMBL" id="ABCS01000069">
    <property type="protein sequence ID" value="EDM76254.1"/>
    <property type="molecule type" value="Genomic_DNA"/>
</dbReference>
<dbReference type="SUPFAM" id="SSF54665">
    <property type="entry name" value="CO dehydrogenase molybdoprotein N-domain-like"/>
    <property type="match status" value="1"/>
</dbReference>
<proteinExistence type="inferred from homology"/>
<gene>
    <name evidence="8" type="ORF">PPSIR1_42301</name>
</gene>
<evidence type="ECO:0000256" key="3">
    <source>
        <dbReference type="ARBA" id="ARBA00022723"/>
    </source>
</evidence>
<dbReference type="Pfam" id="PF01315">
    <property type="entry name" value="Ald_Xan_dh_C"/>
    <property type="match status" value="1"/>
</dbReference>
<dbReference type="InterPro" id="IPR008274">
    <property type="entry name" value="AldOxase/xan_DH_MoCoBD1"/>
</dbReference>
<evidence type="ECO:0000256" key="1">
    <source>
        <dbReference type="ARBA" id="ARBA00006849"/>
    </source>
</evidence>
<dbReference type="InterPro" id="IPR036884">
    <property type="entry name" value="2Fe-2S-bd_dom_sf"/>
</dbReference>
<dbReference type="Gene3D" id="3.90.1170.50">
    <property type="entry name" value="Aldehyde oxidase/xanthine dehydrogenase, a/b hammerhead"/>
    <property type="match status" value="1"/>
</dbReference>
<dbReference type="GO" id="GO:0005506">
    <property type="term" value="F:iron ion binding"/>
    <property type="evidence" value="ECO:0007669"/>
    <property type="project" value="InterPro"/>
</dbReference>
<accession>A6GD16</accession>
<dbReference type="SUPFAM" id="SSF56003">
    <property type="entry name" value="Molybdenum cofactor-binding domain"/>
    <property type="match status" value="1"/>
</dbReference>
<comment type="similarity">
    <text evidence="1">Belongs to the xanthine dehydrogenase family.</text>
</comment>
<evidence type="ECO:0000313" key="8">
    <source>
        <dbReference type="EMBL" id="EDM76254.1"/>
    </source>
</evidence>
<evidence type="ECO:0000313" key="9">
    <source>
        <dbReference type="Proteomes" id="UP000005801"/>
    </source>
</evidence>
<dbReference type="InterPro" id="IPR016208">
    <property type="entry name" value="Ald_Oxase/xanthine_DH-like"/>
</dbReference>
<feature type="region of interest" description="Disordered" evidence="6">
    <location>
        <begin position="249"/>
        <end position="270"/>
    </location>
</feature>
<dbReference type="PROSITE" id="PS51085">
    <property type="entry name" value="2FE2S_FER_2"/>
    <property type="match status" value="1"/>
</dbReference>
<dbReference type="InterPro" id="IPR001041">
    <property type="entry name" value="2Fe-2S_ferredoxin-type"/>
</dbReference>
<keyword evidence="4" id="KW-0560">Oxidoreductase</keyword>
<dbReference type="PANTHER" id="PTHR11908">
    <property type="entry name" value="XANTHINE DEHYDROGENASE"/>
    <property type="match status" value="1"/>
</dbReference>
<dbReference type="Pfam" id="PF02738">
    <property type="entry name" value="MoCoBD_1"/>
    <property type="match status" value="1"/>
</dbReference>
<dbReference type="AlphaFoldDB" id="A6GD16"/>
<dbReference type="SMART" id="SM01008">
    <property type="entry name" value="Ald_Xan_dh_C"/>
    <property type="match status" value="1"/>
</dbReference>
<keyword evidence="2" id="KW-0500">Molybdenum</keyword>
<dbReference type="STRING" id="391625.PPSIR1_42301"/>
<dbReference type="InterPro" id="IPR012675">
    <property type="entry name" value="Beta-grasp_dom_sf"/>
</dbReference>
<protein>
    <submittedName>
        <fullName evidence="8">Aldehyde oxidase and xanthine dehydrogenase, a/b hammerhead:Aldehyde oxidase and xanthine dehydrogenase</fullName>
    </submittedName>
</protein>
<dbReference type="InterPro" id="IPR006058">
    <property type="entry name" value="2Fe2S_fd_BS"/>
</dbReference>